<dbReference type="InterPro" id="IPR036423">
    <property type="entry name" value="SOD-like_Cu/Zn_dom_sf"/>
</dbReference>
<organism evidence="3">
    <name type="scientific">Ajellomyces dermatitidis (strain ATCC 18188 / CBS 674.68)</name>
    <name type="common">Blastomyces dermatitidis</name>
    <dbReference type="NCBI Taxonomy" id="653446"/>
    <lineage>
        <taxon>Eukaryota</taxon>
        <taxon>Fungi</taxon>
        <taxon>Dikarya</taxon>
        <taxon>Ascomycota</taxon>
        <taxon>Pezizomycotina</taxon>
        <taxon>Eurotiomycetes</taxon>
        <taxon>Eurotiomycetidae</taxon>
        <taxon>Onygenales</taxon>
        <taxon>Ajellomycetaceae</taxon>
        <taxon>Blastomyces</taxon>
    </lineage>
</organism>
<feature type="transmembrane region" description="Helical" evidence="2">
    <location>
        <begin position="20"/>
        <end position="50"/>
    </location>
</feature>
<gene>
    <name evidence="3" type="ORF">BDDG_11668</name>
</gene>
<protein>
    <recommendedName>
        <fullName evidence="4">Cytosolic Cu/Zn superoxide dismutase</fullName>
    </recommendedName>
</protein>
<dbReference type="EMBL" id="GG749409">
    <property type="protein sequence ID" value="KMW66686.1"/>
    <property type="molecule type" value="Genomic_DNA"/>
</dbReference>
<reference evidence="3" key="1">
    <citation type="submission" date="2010-03" db="EMBL/GenBank/DDBJ databases">
        <title>Annotation of Blastomyces dermatitidis strain ATCC 18188.</title>
        <authorList>
            <consortium name="The Broad Institute Genome Sequencing Platform"/>
            <consortium name="Broad Institute Genome Sequencing Center for Infectious Disease."/>
            <person name="Cuomo C."/>
            <person name="Klein B."/>
            <person name="Sullivan T."/>
            <person name="Heitman J."/>
            <person name="Young S."/>
            <person name="Zeng Q."/>
            <person name="Gargeya S."/>
            <person name="Alvarado L."/>
            <person name="Berlin A.M."/>
            <person name="Chapman S.B."/>
            <person name="Chen Z."/>
            <person name="Freedman E."/>
            <person name="Gellesch M."/>
            <person name="Goldberg J."/>
            <person name="Griggs A."/>
            <person name="Gujja S."/>
            <person name="Heilman E."/>
            <person name="Heiman D."/>
            <person name="Howarth C."/>
            <person name="Mehta T."/>
            <person name="Neiman D."/>
            <person name="Pearson M."/>
            <person name="Roberts A."/>
            <person name="Saif S."/>
            <person name="Shea T."/>
            <person name="Shenoy N."/>
            <person name="Sisk P."/>
            <person name="Stolte C."/>
            <person name="Sykes S."/>
            <person name="White J."/>
            <person name="Yandava C."/>
            <person name="Haas B."/>
            <person name="Nusbaum C."/>
            <person name="Birren B."/>
        </authorList>
    </citation>
    <scope>NUCLEOTIDE SEQUENCE</scope>
    <source>
        <strain evidence="3">ATCC 18188</strain>
    </source>
</reference>
<feature type="compositionally biased region" description="Pro residues" evidence="1">
    <location>
        <begin position="338"/>
        <end position="351"/>
    </location>
</feature>
<feature type="region of interest" description="Disordered" evidence="1">
    <location>
        <begin position="280"/>
        <end position="354"/>
    </location>
</feature>
<dbReference type="Proteomes" id="UP000007802">
    <property type="component" value="Unassembled WGS sequence"/>
</dbReference>
<dbReference type="AlphaFoldDB" id="A0A0J9EKM0"/>
<keyword evidence="2" id="KW-0472">Membrane</keyword>
<feature type="region of interest" description="Disordered" evidence="1">
    <location>
        <begin position="373"/>
        <end position="425"/>
    </location>
</feature>
<dbReference type="GO" id="GO:0046872">
    <property type="term" value="F:metal ion binding"/>
    <property type="evidence" value="ECO:0007669"/>
    <property type="project" value="InterPro"/>
</dbReference>
<evidence type="ECO:0008006" key="4">
    <source>
        <dbReference type="Google" id="ProtNLM"/>
    </source>
</evidence>
<proteinExistence type="predicted"/>
<sequence>MFPSPPLLPPGALSSISCGYFFFFLFFFFSSSSSSSSSSFFFFFLLLLLLPSSSRPWTFIYLLLYINQLLAYIFPSPLSHPSEKAIAPAFTMRASSALLAYSALSFGLTTAQFIEAPETYHNPYGVVYSAMLLDKNTTSLRGTINATAGPGGHGVVYTLEFWGFPEESKHGPFPYHVHDQPVNSSGDCLSTLAHLDLTFRGEHPPCNKRKPWTCQAGDFSGKYGDIMNLTNGTHYYTKFHDPYTSTQYGLGSFIGNRSIVVHYSNITRINCGNFSLISNGTTPPTHTKKPPHILPPTHTKKPPHILPPTHTKKPPHILPPTHTKKPPHIVPPTHSVPHPKPPAHTIPPPVAPSHIYPPSAPYPSAPSIPVYPPGPNPSPGPSPPPGPVVPLGTSYSPRPTTPPGSGVLPTTSGAPGLPPQSPPPAIGAANRVGAVSVGMVLAGLAVLML</sequence>
<evidence type="ECO:0000313" key="3">
    <source>
        <dbReference type="EMBL" id="KMW66686.1"/>
    </source>
</evidence>
<dbReference type="GO" id="GO:0006801">
    <property type="term" value="P:superoxide metabolic process"/>
    <property type="evidence" value="ECO:0007669"/>
    <property type="project" value="InterPro"/>
</dbReference>
<name>A0A0J9EKM0_AJEDA</name>
<keyword evidence="2" id="KW-0812">Transmembrane</keyword>
<accession>A0A0J9EKM0</accession>
<evidence type="ECO:0000256" key="2">
    <source>
        <dbReference type="SAM" id="Phobius"/>
    </source>
</evidence>
<keyword evidence="2" id="KW-1133">Transmembrane helix</keyword>
<feature type="compositionally biased region" description="Pro residues" evidence="1">
    <location>
        <begin position="373"/>
        <end position="388"/>
    </location>
</feature>
<dbReference type="OrthoDB" id="159229at2759"/>
<dbReference type="SUPFAM" id="SSF49329">
    <property type="entry name" value="Cu,Zn superoxide dismutase-like"/>
    <property type="match status" value="1"/>
</dbReference>
<feature type="compositionally biased region" description="Pro residues" evidence="1">
    <location>
        <begin position="416"/>
        <end position="425"/>
    </location>
</feature>
<dbReference type="Gene3D" id="2.60.40.200">
    <property type="entry name" value="Superoxide dismutase, copper/zinc binding domain"/>
    <property type="match status" value="1"/>
</dbReference>
<evidence type="ECO:0000256" key="1">
    <source>
        <dbReference type="SAM" id="MobiDB-lite"/>
    </source>
</evidence>